<dbReference type="PANTHER" id="PTHR10039:SF16">
    <property type="entry name" value="GPI INOSITOL-DEACYLASE"/>
    <property type="match status" value="1"/>
</dbReference>
<dbReference type="PANTHER" id="PTHR10039">
    <property type="entry name" value="AMELOGENIN"/>
    <property type="match status" value="1"/>
</dbReference>
<dbReference type="STRING" id="1076935.U4LBF9"/>
<dbReference type="Gene3D" id="1.25.40.20">
    <property type="entry name" value="Ankyrin repeat-containing domain"/>
    <property type="match status" value="1"/>
</dbReference>
<organism evidence="3 4">
    <name type="scientific">Pyronema omphalodes (strain CBS 100304)</name>
    <name type="common">Pyronema confluens</name>
    <dbReference type="NCBI Taxonomy" id="1076935"/>
    <lineage>
        <taxon>Eukaryota</taxon>
        <taxon>Fungi</taxon>
        <taxon>Dikarya</taxon>
        <taxon>Ascomycota</taxon>
        <taxon>Pezizomycotina</taxon>
        <taxon>Pezizomycetes</taxon>
        <taxon>Pezizales</taxon>
        <taxon>Pyronemataceae</taxon>
        <taxon>Pyronema</taxon>
    </lineage>
</organism>
<gene>
    <name evidence="3" type="ORF">PCON_02400</name>
</gene>
<dbReference type="SUPFAM" id="SSF48403">
    <property type="entry name" value="Ankyrin repeat"/>
    <property type="match status" value="1"/>
</dbReference>
<dbReference type="Pfam" id="PF24883">
    <property type="entry name" value="NPHP3_N"/>
    <property type="match status" value="1"/>
</dbReference>
<dbReference type="EMBL" id="HF936265">
    <property type="protein sequence ID" value="CCX15941.1"/>
    <property type="molecule type" value="Genomic_DNA"/>
</dbReference>
<sequence length="455" mass="51961">MYIQFKGIYLFIDAIDECIDKHQRDLLESIEKLVRNRKIFIRVFLTARLHMQKPIGKFFSTSLCTIILKANPGDIRQYIYYRLVLDKHYHDMKESFRNEILEKIILTSDGMFLLSALQVETVLAQSSISKRRAALATIPEKLEAAFQAIISKIHDECPAGFNLGMEVLKWTYLVERQLSIQDRIESDSIDSDDLPFQRFLIQGYQGLVTIDKRTSSIRLAEHDKGQIFALGHQEIARTCLCYMSLKDDSMTGNLEDYYELFHSLSSLSDPPNDSSYSLVKKFPLLKYAIHFWGEHARKQADRHVSNFALTILLRNDNPQCTSHHLLPLAIENCLEDIIEEDFRSERNAAVGIPYLLVDFSGLHVAAQFGLDTIARNIICQLGDFDINLKNWGMTPLMVAAKQGHQAVISMLNQKACRIEVHCLSPQKIQKNGHEAVVRILLERGPPKSTHPTAIS</sequence>
<keyword evidence="4" id="KW-1185">Reference proteome</keyword>
<dbReference type="InterPro" id="IPR056884">
    <property type="entry name" value="NPHP3-like_N"/>
</dbReference>
<evidence type="ECO:0000256" key="1">
    <source>
        <dbReference type="ARBA" id="ARBA00022737"/>
    </source>
</evidence>
<evidence type="ECO:0000313" key="4">
    <source>
        <dbReference type="Proteomes" id="UP000018144"/>
    </source>
</evidence>
<evidence type="ECO:0000313" key="3">
    <source>
        <dbReference type="EMBL" id="CCX15941.1"/>
    </source>
</evidence>
<protein>
    <submittedName>
        <fullName evidence="3">Similar to Ankyrin-2 acc. no. Q01484</fullName>
    </submittedName>
</protein>
<accession>U4LBF9</accession>
<reference evidence="3 4" key="1">
    <citation type="journal article" date="2013" name="PLoS Genet.">
        <title>The genome and development-dependent transcriptomes of Pyronema confluens: a window into fungal evolution.</title>
        <authorList>
            <person name="Traeger S."/>
            <person name="Altegoer F."/>
            <person name="Freitag M."/>
            <person name="Gabaldon T."/>
            <person name="Kempken F."/>
            <person name="Kumar A."/>
            <person name="Marcet-Houben M."/>
            <person name="Poggeler S."/>
            <person name="Stajich J.E."/>
            <person name="Nowrousian M."/>
        </authorList>
    </citation>
    <scope>NUCLEOTIDE SEQUENCE [LARGE SCALE GENOMIC DNA]</scope>
    <source>
        <strain evidence="4">CBS 100304</strain>
        <tissue evidence="3">Vegetative mycelium</tissue>
    </source>
</reference>
<dbReference type="InterPro" id="IPR002110">
    <property type="entry name" value="Ankyrin_rpt"/>
</dbReference>
<dbReference type="InterPro" id="IPR036770">
    <property type="entry name" value="Ankyrin_rpt-contain_sf"/>
</dbReference>
<dbReference type="AlphaFoldDB" id="U4LBF9"/>
<evidence type="ECO:0000259" key="2">
    <source>
        <dbReference type="Pfam" id="PF24883"/>
    </source>
</evidence>
<feature type="domain" description="Nephrocystin 3-like N-terminal" evidence="2">
    <location>
        <begin position="6"/>
        <end position="48"/>
    </location>
</feature>
<dbReference type="Pfam" id="PF12796">
    <property type="entry name" value="Ank_2"/>
    <property type="match status" value="1"/>
</dbReference>
<name>U4LBF9_PYROM</name>
<dbReference type="OrthoDB" id="195446at2759"/>
<proteinExistence type="predicted"/>
<dbReference type="Proteomes" id="UP000018144">
    <property type="component" value="Unassembled WGS sequence"/>
</dbReference>
<keyword evidence="1" id="KW-0677">Repeat</keyword>